<dbReference type="SUPFAM" id="SSF158472">
    <property type="entry name" value="HAMP domain-like"/>
    <property type="match status" value="1"/>
</dbReference>
<reference evidence="8" key="1">
    <citation type="submission" date="2016-10" db="EMBL/GenBank/DDBJ databases">
        <authorList>
            <person name="Varghese N."/>
            <person name="Submissions S."/>
        </authorList>
    </citation>
    <scope>NUCLEOTIDE SEQUENCE [LARGE SCALE GENOMIC DNA]</scope>
    <source>
        <strain evidence="8">DSM 26894</strain>
    </source>
</reference>
<dbReference type="SMART" id="SM00304">
    <property type="entry name" value="HAMP"/>
    <property type="match status" value="2"/>
</dbReference>
<dbReference type="FunFam" id="1.10.287.950:FF:000001">
    <property type="entry name" value="Methyl-accepting chemotaxis sensory transducer"/>
    <property type="match status" value="1"/>
</dbReference>
<keyword evidence="4" id="KW-0807">Transducer</keyword>
<dbReference type="AlphaFoldDB" id="A0A1I6NUG7"/>
<organism evidence="7 8">
    <name type="scientific">Alloyangia pacifica</name>
    <dbReference type="NCBI Taxonomy" id="311180"/>
    <lineage>
        <taxon>Bacteria</taxon>
        <taxon>Pseudomonadati</taxon>
        <taxon>Pseudomonadota</taxon>
        <taxon>Alphaproteobacteria</taxon>
        <taxon>Rhodobacterales</taxon>
        <taxon>Roseobacteraceae</taxon>
        <taxon>Alloyangia</taxon>
    </lineage>
</organism>
<dbReference type="SMART" id="SM00283">
    <property type="entry name" value="MA"/>
    <property type="match status" value="1"/>
</dbReference>
<dbReference type="RefSeq" id="WP_092426627.1">
    <property type="nucleotide sequence ID" value="NZ_FNCL01000008.1"/>
</dbReference>
<evidence type="ECO:0000256" key="1">
    <source>
        <dbReference type="ARBA" id="ARBA00004370"/>
    </source>
</evidence>
<sequence>MPRLRSLSVAIKLPALMIAIALGCLGVAGAIAYNVSFAQLMQEVSFRLSAVADTRAALLEDWFDEKLEALGEFADEPQTVEATTSFLSAYRGLGLEANAQLRRSYIDENPNPPDAREALDEASETTAYSLFHKKFHAAMRSQVEAVDIADLLIVSAEGEVIYSVRKQGNFATNLDEGGGALGRAIRGALADGASFGFGDFAEDAALDGAVAGFLALPLANEWGDTVAALAFELDEAEVAAILAMPSALTPTTRLALVGPDFTRRSTSGLAGQSGALATTAPENPAFTAALGGEEGVTELTLPSGESVTAAYQPVRLGGPDAAGGTTWALLAAEPSEVIAAGPRALLAKLARAAIPALVVAFLVAGLSARNMARPLGRIAAAVGEVAAGNYESEIPAQKRGDEIGRISRALDALRRDLLQSRDELQSGASARAAMQRAQTEVVEALQTALSRLAEGDLGSTIAQEFPEDYAQLRSDFNRATDRLQQAMIDVSQSAASINHDVDHIAQASEELGQRTERQAATVEETAAALDQLTASVSEAARNAADVDGLVGKAREDAQASGEVVRETIEAIGVIEASFQQISGNIKVIDDIAFQTNLLALNAGVEAARAGDAGLGFAVVASEVRLLAQRCSEAASEINGQITASSDHVQNGVRLVGRTGGALKEIIEAIRTIADRVTAIAESAREQSTGLSELNSAVSELDMTTQKNAAMFEQTSAASSDLRTAAQGLRQNVGRFTLGSRTETWAGTEEAAPDTARRAASA</sequence>
<dbReference type="GO" id="GO:0006935">
    <property type="term" value="P:chemotaxis"/>
    <property type="evidence" value="ECO:0007669"/>
    <property type="project" value="UniProtKB-KW"/>
</dbReference>
<dbReference type="Proteomes" id="UP000199392">
    <property type="component" value="Unassembled WGS sequence"/>
</dbReference>
<dbReference type="PROSITE" id="PS50885">
    <property type="entry name" value="HAMP"/>
    <property type="match status" value="2"/>
</dbReference>
<evidence type="ECO:0000256" key="3">
    <source>
        <dbReference type="ARBA" id="ARBA00029447"/>
    </source>
</evidence>
<proteinExistence type="inferred from homology"/>
<dbReference type="InterPro" id="IPR051310">
    <property type="entry name" value="MCP_chemotaxis"/>
</dbReference>
<dbReference type="Gene3D" id="1.10.287.950">
    <property type="entry name" value="Methyl-accepting chemotaxis protein"/>
    <property type="match status" value="1"/>
</dbReference>
<feature type="domain" description="HAMP" evidence="6">
    <location>
        <begin position="369"/>
        <end position="422"/>
    </location>
</feature>
<dbReference type="EMBL" id="FOZW01000001">
    <property type="protein sequence ID" value="SFS31602.1"/>
    <property type="molecule type" value="Genomic_DNA"/>
</dbReference>
<dbReference type="Pfam" id="PF00015">
    <property type="entry name" value="MCPsignal"/>
    <property type="match status" value="1"/>
</dbReference>
<dbReference type="SUPFAM" id="SSF58104">
    <property type="entry name" value="Methyl-accepting chemotaxis protein (MCP) signaling domain"/>
    <property type="match status" value="1"/>
</dbReference>
<dbReference type="PROSITE" id="PS51257">
    <property type="entry name" value="PROKAR_LIPOPROTEIN"/>
    <property type="match status" value="1"/>
</dbReference>
<accession>A0A1I6NUG7</accession>
<dbReference type="GO" id="GO:0007165">
    <property type="term" value="P:signal transduction"/>
    <property type="evidence" value="ECO:0007669"/>
    <property type="project" value="UniProtKB-KW"/>
</dbReference>
<feature type="domain" description="Methyl-accepting transducer" evidence="5">
    <location>
        <begin position="493"/>
        <end position="722"/>
    </location>
</feature>
<gene>
    <name evidence="7" type="ORF">SAMN04488050_10198</name>
</gene>
<dbReference type="Pfam" id="PF00672">
    <property type="entry name" value="HAMP"/>
    <property type="match status" value="1"/>
</dbReference>
<evidence type="ECO:0000256" key="4">
    <source>
        <dbReference type="PROSITE-ProRule" id="PRU00284"/>
    </source>
</evidence>
<comment type="subcellular location">
    <subcellularLocation>
        <location evidence="1">Membrane</location>
    </subcellularLocation>
</comment>
<name>A0A1I6NUG7_9RHOB</name>
<feature type="domain" description="HAMP" evidence="6">
    <location>
        <begin position="436"/>
        <end position="488"/>
    </location>
</feature>
<dbReference type="GO" id="GO:0016020">
    <property type="term" value="C:membrane"/>
    <property type="evidence" value="ECO:0007669"/>
    <property type="project" value="UniProtKB-SubCell"/>
</dbReference>
<protein>
    <submittedName>
        <fullName evidence="7">Methyl-accepting chemotaxis protein</fullName>
    </submittedName>
</protein>
<dbReference type="PANTHER" id="PTHR43531">
    <property type="entry name" value="PROTEIN ICFG"/>
    <property type="match status" value="1"/>
</dbReference>
<dbReference type="InterPro" id="IPR004089">
    <property type="entry name" value="MCPsignal_dom"/>
</dbReference>
<keyword evidence="2" id="KW-0145">Chemotaxis</keyword>
<comment type="similarity">
    <text evidence="3">Belongs to the methyl-accepting chemotaxis (MCP) protein family.</text>
</comment>
<evidence type="ECO:0000313" key="7">
    <source>
        <dbReference type="EMBL" id="SFS31602.1"/>
    </source>
</evidence>
<dbReference type="InterPro" id="IPR003660">
    <property type="entry name" value="HAMP_dom"/>
</dbReference>
<evidence type="ECO:0000313" key="8">
    <source>
        <dbReference type="Proteomes" id="UP000199392"/>
    </source>
</evidence>
<dbReference type="STRING" id="311180.SAMN04488050_10198"/>
<dbReference type="PANTHER" id="PTHR43531:SF11">
    <property type="entry name" value="METHYL-ACCEPTING CHEMOTAXIS PROTEIN 3"/>
    <property type="match status" value="1"/>
</dbReference>
<dbReference type="Gene3D" id="6.10.340.10">
    <property type="match status" value="1"/>
</dbReference>
<evidence type="ECO:0000256" key="2">
    <source>
        <dbReference type="ARBA" id="ARBA00022500"/>
    </source>
</evidence>
<dbReference type="PROSITE" id="PS50111">
    <property type="entry name" value="CHEMOTAXIS_TRANSDUC_2"/>
    <property type="match status" value="1"/>
</dbReference>
<evidence type="ECO:0000259" key="6">
    <source>
        <dbReference type="PROSITE" id="PS50885"/>
    </source>
</evidence>
<evidence type="ECO:0000259" key="5">
    <source>
        <dbReference type="PROSITE" id="PS50111"/>
    </source>
</evidence>
<dbReference type="OrthoDB" id="369026at2"/>
<keyword evidence="8" id="KW-1185">Reference proteome</keyword>